<dbReference type="PANTHER" id="PTHR18947:SF37">
    <property type="entry name" value="PROTEIN HOOK HOMOLOG 2"/>
    <property type="match status" value="1"/>
</dbReference>
<feature type="compositionally biased region" description="Polar residues" evidence="8">
    <location>
        <begin position="736"/>
        <end position="749"/>
    </location>
</feature>
<dbReference type="GO" id="GO:0005874">
    <property type="term" value="C:microtubule"/>
    <property type="evidence" value="ECO:0007669"/>
    <property type="project" value="UniProtKB-KW"/>
</dbReference>
<evidence type="ECO:0000256" key="6">
    <source>
        <dbReference type="ARBA" id="ARBA00023212"/>
    </source>
</evidence>
<dbReference type="GO" id="GO:0005813">
    <property type="term" value="C:centrosome"/>
    <property type="evidence" value="ECO:0007669"/>
    <property type="project" value="TreeGrafter"/>
</dbReference>
<evidence type="ECO:0000256" key="2">
    <source>
        <dbReference type="ARBA" id="ARBA00006946"/>
    </source>
</evidence>
<dbReference type="InterPro" id="IPR036872">
    <property type="entry name" value="CH_dom_sf"/>
</dbReference>
<evidence type="ECO:0000256" key="1">
    <source>
        <dbReference type="ARBA" id="ARBA00004245"/>
    </source>
</evidence>
<evidence type="ECO:0000256" key="8">
    <source>
        <dbReference type="SAM" id="MobiDB-lite"/>
    </source>
</evidence>
<keyword evidence="6" id="KW-0206">Cytoskeleton</keyword>
<protein>
    <recommendedName>
        <fullName evidence="9">Calponin-homology (CH) domain-containing protein</fullName>
    </recommendedName>
</protein>
<comment type="subcellular location">
    <subcellularLocation>
        <location evidence="1">Cytoplasm</location>
        <location evidence="1">Cytoskeleton</location>
    </subcellularLocation>
</comment>
<dbReference type="SUPFAM" id="SSF116907">
    <property type="entry name" value="Hook domain"/>
    <property type="match status" value="1"/>
</dbReference>
<reference evidence="10" key="1">
    <citation type="submission" date="2025-08" db="UniProtKB">
        <authorList>
            <consortium name="Ensembl"/>
        </authorList>
    </citation>
    <scope>IDENTIFICATION</scope>
</reference>
<dbReference type="Gene3D" id="1.10.418.10">
    <property type="entry name" value="Calponin-like domain"/>
    <property type="match status" value="1"/>
</dbReference>
<proteinExistence type="inferred from homology"/>
<dbReference type="Proteomes" id="UP001108240">
    <property type="component" value="Unplaced"/>
</dbReference>
<feature type="coiled-coil region" evidence="7">
    <location>
        <begin position="527"/>
        <end position="628"/>
    </location>
</feature>
<dbReference type="Pfam" id="PF05622">
    <property type="entry name" value="HOOK"/>
    <property type="match status" value="3"/>
</dbReference>
<keyword evidence="4" id="KW-0493">Microtubule</keyword>
<comment type="similarity">
    <text evidence="2">Belongs to the hook family.</text>
</comment>
<dbReference type="InterPro" id="IPR001715">
    <property type="entry name" value="CH_dom"/>
</dbReference>
<dbReference type="PANTHER" id="PTHR18947">
    <property type="entry name" value="HOOK PROTEINS"/>
    <property type="match status" value="1"/>
</dbReference>
<name>A0A9J7XX51_CYPCA</name>
<feature type="coiled-coil region" evidence="7">
    <location>
        <begin position="185"/>
        <end position="416"/>
    </location>
</feature>
<evidence type="ECO:0000256" key="4">
    <source>
        <dbReference type="ARBA" id="ARBA00022701"/>
    </source>
</evidence>
<evidence type="ECO:0000313" key="10">
    <source>
        <dbReference type="Ensembl" id="ENSCCRP00000111191.1"/>
    </source>
</evidence>
<dbReference type="GO" id="GO:0010256">
    <property type="term" value="P:endomembrane system organization"/>
    <property type="evidence" value="ECO:0007669"/>
    <property type="project" value="UniProtKB-ARBA"/>
</dbReference>
<dbReference type="GO" id="GO:0051959">
    <property type="term" value="F:dynein light intermediate chain binding"/>
    <property type="evidence" value="ECO:0007669"/>
    <property type="project" value="TreeGrafter"/>
</dbReference>
<dbReference type="Ensembl" id="ENSCCRT00000124287.1">
    <property type="protein sequence ID" value="ENSCCRP00000111191.1"/>
    <property type="gene ID" value="ENSCCRG00000011540.2"/>
</dbReference>
<dbReference type="Pfam" id="PF19047">
    <property type="entry name" value="HOOK_N"/>
    <property type="match status" value="1"/>
</dbReference>
<keyword evidence="3" id="KW-0963">Cytoplasm</keyword>
<evidence type="ECO:0000259" key="9">
    <source>
        <dbReference type="PROSITE" id="PS50021"/>
    </source>
</evidence>
<accession>A0A9J7XX51</accession>
<evidence type="ECO:0000313" key="11">
    <source>
        <dbReference type="Proteomes" id="UP001108240"/>
    </source>
</evidence>
<keyword evidence="5 7" id="KW-0175">Coiled coil</keyword>
<dbReference type="GO" id="GO:0008017">
    <property type="term" value="F:microtubule binding"/>
    <property type="evidence" value="ECO:0007669"/>
    <property type="project" value="InterPro"/>
</dbReference>
<dbReference type="FunFam" id="1.10.418.10:FF:000024">
    <property type="entry name" value="Hook homolog 3 (Drosophila)"/>
    <property type="match status" value="1"/>
</dbReference>
<feature type="domain" description="Calponin-homology (CH)" evidence="9">
    <location>
        <begin position="6"/>
        <end position="121"/>
    </location>
</feature>
<dbReference type="InterPro" id="IPR008636">
    <property type="entry name" value="Hook_C"/>
</dbReference>
<evidence type="ECO:0000256" key="5">
    <source>
        <dbReference type="ARBA" id="ARBA00023054"/>
    </source>
</evidence>
<dbReference type="GO" id="GO:0031122">
    <property type="term" value="P:cytoplasmic microtubule organization"/>
    <property type="evidence" value="ECO:0007669"/>
    <property type="project" value="InterPro"/>
</dbReference>
<dbReference type="GeneTree" id="ENSGT00940000160152"/>
<dbReference type="AlphaFoldDB" id="A0A9J7XX51"/>
<keyword evidence="11" id="KW-1185">Reference proteome</keyword>
<dbReference type="PROSITE" id="PS50021">
    <property type="entry name" value="CH"/>
    <property type="match status" value="1"/>
</dbReference>
<reference evidence="10" key="2">
    <citation type="submission" date="2025-09" db="UniProtKB">
        <authorList>
            <consortium name="Ensembl"/>
        </authorList>
    </citation>
    <scope>IDENTIFICATION</scope>
</reference>
<dbReference type="GO" id="GO:0005737">
    <property type="term" value="C:cytoplasm"/>
    <property type="evidence" value="ECO:0007669"/>
    <property type="project" value="TreeGrafter"/>
</dbReference>
<feature type="region of interest" description="Disordered" evidence="8">
    <location>
        <begin position="726"/>
        <end position="760"/>
    </location>
</feature>
<dbReference type="InterPro" id="IPR043936">
    <property type="entry name" value="HOOK_N"/>
</dbReference>
<sequence>MSLKKHQLSDSLFIWLQSFQVPSCASKHELTSGVAIAHVLNKIDSSWFNETWLSRIKEDGGTNWRLKVSNLKKILQSMMEYYHDVLGQQVCDEHVPDVCLIGEMGDVTELGRLLQLVLGCAVSCDQKQEHIQQIMTLEESVQHVVMAAIQELLTKEPVEAGTPETFGDFDSQSRKYYFLSEETDNRDYTHRCRELQQQVSVLMEEKSSLQVELQSLRERLNHSETPDVSSTITNKKLLLLQSQMEQLQEESYRLESSRDDLRVRADVLEREVTDLQLRNEELTSLAQEAQSLKDEMDILRHSSARVSRLEAMVETYKRKLEDLGDLRRQVRLLEERNHVYMQRTCELEEEQRRANTIRSQLDTYKRQAHEMSTKHSAEAMKAEKWQFEYKNLNDKYETLLKEREKLICERDTLRETTEELRCAQVQQQCLTDSLSADSGAVGSLAAEIMPTELRDTVVRLQQENKTLCVQEESYRHRLEDLQTQLEDSQRSQNTLETQNRSVCVCVTCVIYISVRSVTRSLSVCVCVRLSQQQISELSAQVEELQRALQEQDSKTEDSSLLKKKLEEHLEKLHEAHSDLQRKREVIDDLEPHVDSNMAKKIDELQEILKKKDEDMRRMEERYKRYVEKARTVSTDCRQIVLYSERTVSLTPGVCVFQVIKTLDPKQKSSAPPAEVQVLKNQLTEKDRKIQHLEHDFERTRSRHEQEEKLIISAWYNMGMALHQKVAGERSGPGSAPAQSFLAQQRQWTQARRGLSRLQPR</sequence>
<feature type="coiled-coil region" evidence="7">
    <location>
        <begin position="471"/>
        <end position="498"/>
    </location>
</feature>
<feature type="coiled-coil region" evidence="7">
    <location>
        <begin position="675"/>
        <end position="709"/>
    </location>
</feature>
<dbReference type="GO" id="GO:0030705">
    <property type="term" value="P:cytoskeleton-dependent intracellular transport"/>
    <property type="evidence" value="ECO:0007669"/>
    <property type="project" value="InterPro"/>
</dbReference>
<evidence type="ECO:0000256" key="7">
    <source>
        <dbReference type="SAM" id="Coils"/>
    </source>
</evidence>
<evidence type="ECO:0000256" key="3">
    <source>
        <dbReference type="ARBA" id="ARBA00022490"/>
    </source>
</evidence>
<organism evidence="10 11">
    <name type="scientific">Cyprinus carpio carpio</name>
    <dbReference type="NCBI Taxonomy" id="630221"/>
    <lineage>
        <taxon>Eukaryota</taxon>
        <taxon>Metazoa</taxon>
        <taxon>Chordata</taxon>
        <taxon>Craniata</taxon>
        <taxon>Vertebrata</taxon>
        <taxon>Euteleostomi</taxon>
        <taxon>Actinopterygii</taxon>
        <taxon>Neopterygii</taxon>
        <taxon>Teleostei</taxon>
        <taxon>Ostariophysi</taxon>
        <taxon>Cypriniformes</taxon>
        <taxon>Cyprinidae</taxon>
        <taxon>Cyprininae</taxon>
        <taxon>Cyprinus</taxon>
    </lineage>
</organism>
<dbReference type="OMA" id="WRAKANQ"/>